<proteinExistence type="predicted"/>
<evidence type="ECO:0000313" key="1">
    <source>
        <dbReference type="EMBL" id="EAQ79785.1"/>
    </source>
</evidence>
<sequence length="80" mass="8626">MTADNGATSADAAARKEQLRQLGHDIKSYLGVVTMGFQALDGAKGDPEEFAELFGIIQEDGIKPLKQTVLDMVKLACEEE</sequence>
<reference evidence="1 2" key="1">
    <citation type="submission" date="2006-02" db="EMBL/GenBank/DDBJ databases">
        <authorList>
            <person name="Amann R."/>
            <person name="Ferriera S."/>
            <person name="Johnson J."/>
            <person name="Kravitz S."/>
            <person name="Halpern A."/>
            <person name="Remington K."/>
            <person name="Beeson K."/>
            <person name="Tran B."/>
            <person name="Rogers Y.-H."/>
            <person name="Friedman R."/>
            <person name="Venter J.C."/>
        </authorList>
    </citation>
    <scope>NUCLEOTIDE SEQUENCE [LARGE SCALE GENOMIC DNA]</scope>
    <source>
        <strain evidence="1 2">DSM 3645</strain>
    </source>
</reference>
<dbReference type="Proteomes" id="UP000004358">
    <property type="component" value="Unassembled WGS sequence"/>
</dbReference>
<dbReference type="OrthoDB" id="287153at2"/>
<name>A3ZU83_9BACT</name>
<accession>A3ZU83</accession>
<dbReference type="RefSeq" id="WP_002652225.1">
    <property type="nucleotide sequence ID" value="NZ_CH672376.1"/>
</dbReference>
<organism evidence="1 2">
    <name type="scientific">Blastopirellula marina DSM 3645</name>
    <dbReference type="NCBI Taxonomy" id="314230"/>
    <lineage>
        <taxon>Bacteria</taxon>
        <taxon>Pseudomonadati</taxon>
        <taxon>Planctomycetota</taxon>
        <taxon>Planctomycetia</taxon>
        <taxon>Pirellulales</taxon>
        <taxon>Pirellulaceae</taxon>
        <taxon>Blastopirellula</taxon>
    </lineage>
</organism>
<evidence type="ECO:0008006" key="3">
    <source>
        <dbReference type="Google" id="ProtNLM"/>
    </source>
</evidence>
<comment type="caution">
    <text evidence="1">The sequence shown here is derived from an EMBL/GenBank/DDBJ whole genome shotgun (WGS) entry which is preliminary data.</text>
</comment>
<dbReference type="HOGENOM" id="CLU_2582688_0_0_0"/>
<protein>
    <recommendedName>
        <fullName evidence="3">Signal transduction histidine kinase dimerisation/phosphoacceptor domain-containing protein</fullName>
    </recommendedName>
</protein>
<gene>
    <name evidence="1" type="ORF">DSM3645_21634</name>
</gene>
<dbReference type="AlphaFoldDB" id="A3ZU83"/>
<dbReference type="EMBL" id="AANZ01000012">
    <property type="protein sequence ID" value="EAQ79785.1"/>
    <property type="molecule type" value="Genomic_DNA"/>
</dbReference>
<evidence type="ECO:0000313" key="2">
    <source>
        <dbReference type="Proteomes" id="UP000004358"/>
    </source>
</evidence>